<evidence type="ECO:0000256" key="2">
    <source>
        <dbReference type="SAM" id="Phobius"/>
    </source>
</evidence>
<reference evidence="5" key="1">
    <citation type="submission" date="2013-05" db="EMBL/GenBank/DDBJ databases">
        <title>The Genome sequence of Mucor circinelloides f. circinelloides 1006PhL.</title>
        <authorList>
            <consortium name="The Broad Institute Genomics Platform"/>
            <person name="Cuomo C."/>
            <person name="Earl A."/>
            <person name="Findley K."/>
            <person name="Lee S.C."/>
            <person name="Walker B."/>
            <person name="Young S."/>
            <person name="Zeng Q."/>
            <person name="Gargeya S."/>
            <person name="Fitzgerald M."/>
            <person name="Haas B."/>
            <person name="Abouelleil A."/>
            <person name="Allen A.W."/>
            <person name="Alvarado L."/>
            <person name="Arachchi H.M."/>
            <person name="Berlin A.M."/>
            <person name="Chapman S.B."/>
            <person name="Gainer-Dewar J."/>
            <person name="Goldberg J."/>
            <person name="Griggs A."/>
            <person name="Gujja S."/>
            <person name="Hansen M."/>
            <person name="Howarth C."/>
            <person name="Imamovic A."/>
            <person name="Ireland A."/>
            <person name="Larimer J."/>
            <person name="McCowan C."/>
            <person name="Murphy C."/>
            <person name="Pearson M."/>
            <person name="Poon T.W."/>
            <person name="Priest M."/>
            <person name="Roberts A."/>
            <person name="Saif S."/>
            <person name="Shea T."/>
            <person name="Sisk P."/>
            <person name="Sykes S."/>
            <person name="Wortman J."/>
            <person name="Nusbaum C."/>
            <person name="Birren B."/>
        </authorList>
    </citation>
    <scope>NUCLEOTIDE SEQUENCE [LARGE SCALE GENOMIC DNA]</scope>
    <source>
        <strain evidence="5">1006PhL</strain>
    </source>
</reference>
<name>S2JP31_MUCC1</name>
<keyword evidence="5" id="KW-1185">Reference proteome</keyword>
<gene>
    <name evidence="4" type="ORF">HMPREF1544_02817</name>
</gene>
<feature type="region of interest" description="Disordered" evidence="1">
    <location>
        <begin position="861"/>
        <end position="935"/>
    </location>
</feature>
<feature type="transmembrane region" description="Helical" evidence="2">
    <location>
        <begin position="735"/>
        <end position="756"/>
    </location>
</feature>
<feature type="chain" id="PRO_5004497297" evidence="3">
    <location>
        <begin position="22"/>
        <end position="935"/>
    </location>
</feature>
<evidence type="ECO:0000313" key="4">
    <source>
        <dbReference type="EMBL" id="EPB90292.1"/>
    </source>
</evidence>
<sequence>MATTSIFVIILYLSILNPIHAYYGDLFNRTFDIPSLNLGVSVAVADTIYILGGIRSDYTNIRNFNITTLRFDSDQNAITNTITNTAPQLNRDLSHAYALGDNKTIVLANVQYPNFNVTNVQSNITTELRTSGISFYDIPSNTWRNPQISSAFQPLPPLRKAIMSAISPENDAIYVMGGFYPIDGTPIPDIYRYDLKNTSSIVNMTAIDANLKIHTLGASSQMLPNGVIVIAFGRTSILDTTLLATSQVTLFDTRKNQIYTQTVSGVAPAPRFAAGSALGPDKSTIYYYGGGDQSAAINPLAGGAVPNLVALDTTTWTWVYPKISGLAAVPYIYSTLTLFENTKLVTALGIVGSVYTNDIGVINNVPQSASELQDSKMQWYTNNEEIDKYSYRADGRQKQQGLSQGAIAGIVVAVLLIIILLLALLWRRVPRIRIIGTYIQNEIIWQPRSGEPLWAETARLLVRFILLFLFIAFVVYSIYRSVQSPVVVQEIREPTDIVRVPDIRFCYDGFNTTSDPPVSVFCAFRNGTDCSKQIIPLDMTKHSPKYPDQLGAVACFMFISAPSYSLINDNMGYSESTSTKMVFSFQGPPRLDINGNISESGAIYIDMYAPGYNPNMIAYGLLASNQLSNEFNREWAISEQGSNTIDSIILKPSVRTSASFDIIENRALRRYDGWNYVGFSSTYDVNSVVNSFYKDAPQNVALLQTSALLAQLTIQPSSFTININNEQKVFTLLNAFAQIGGVLGLFIAVQTILFGFRPQSPWGIVHRWSFGRLRVKLTDRLANYFDRMGTPVPLVNPVSNRLSTVFKNNAYASGYAVDEAMSQENRVHQVEERLQLMELLLKSYYLNDEVFRSLDQAVKRGNDERRRSSMGGIKRASTDSHFGGESNEVLELGVHTKADEESAGISRRPSGTVFPQQRGMYQPGLAPDHSNPYDL</sequence>
<dbReference type="OMA" id="INDNMGY"/>
<evidence type="ECO:0000313" key="5">
    <source>
        <dbReference type="Proteomes" id="UP000014254"/>
    </source>
</evidence>
<evidence type="ECO:0000256" key="3">
    <source>
        <dbReference type="SAM" id="SignalP"/>
    </source>
</evidence>
<organism evidence="4 5">
    <name type="scientific">Mucor circinelloides f. circinelloides (strain 1006PhL)</name>
    <name type="common">Mucormycosis agent</name>
    <name type="synonym">Calyptromyces circinelloides</name>
    <dbReference type="NCBI Taxonomy" id="1220926"/>
    <lineage>
        <taxon>Eukaryota</taxon>
        <taxon>Fungi</taxon>
        <taxon>Fungi incertae sedis</taxon>
        <taxon>Mucoromycota</taxon>
        <taxon>Mucoromycotina</taxon>
        <taxon>Mucoromycetes</taxon>
        <taxon>Mucorales</taxon>
        <taxon>Mucorineae</taxon>
        <taxon>Mucoraceae</taxon>
        <taxon>Mucor</taxon>
    </lineage>
</organism>
<keyword evidence="3" id="KW-0732">Signal</keyword>
<dbReference type="AlphaFoldDB" id="S2JP31"/>
<dbReference type="EMBL" id="KE123922">
    <property type="protein sequence ID" value="EPB90292.1"/>
    <property type="molecule type" value="Genomic_DNA"/>
</dbReference>
<dbReference type="OrthoDB" id="2217076at2759"/>
<keyword evidence="2" id="KW-0472">Membrane</keyword>
<dbReference type="Gene3D" id="2.120.10.80">
    <property type="entry name" value="Kelch-type beta propeller"/>
    <property type="match status" value="2"/>
</dbReference>
<proteinExistence type="predicted"/>
<dbReference type="Proteomes" id="UP000014254">
    <property type="component" value="Unassembled WGS sequence"/>
</dbReference>
<protein>
    <submittedName>
        <fullName evidence="4">Uncharacterized protein</fullName>
    </submittedName>
</protein>
<dbReference type="SUPFAM" id="SSF117281">
    <property type="entry name" value="Kelch motif"/>
    <property type="match status" value="1"/>
</dbReference>
<feature type="transmembrane region" description="Helical" evidence="2">
    <location>
        <begin position="460"/>
        <end position="479"/>
    </location>
</feature>
<keyword evidence="2" id="KW-0812">Transmembrane</keyword>
<dbReference type="InParanoid" id="S2JP31"/>
<feature type="signal peptide" evidence="3">
    <location>
        <begin position="1"/>
        <end position="21"/>
    </location>
</feature>
<dbReference type="STRING" id="1220926.S2JP31"/>
<dbReference type="InterPro" id="IPR015915">
    <property type="entry name" value="Kelch-typ_b-propeller"/>
</dbReference>
<feature type="transmembrane region" description="Helical" evidence="2">
    <location>
        <begin position="406"/>
        <end position="426"/>
    </location>
</feature>
<evidence type="ECO:0000256" key="1">
    <source>
        <dbReference type="SAM" id="MobiDB-lite"/>
    </source>
</evidence>
<dbReference type="VEuPathDB" id="FungiDB:HMPREF1544_02817"/>
<accession>S2JP31</accession>
<keyword evidence="2" id="KW-1133">Transmembrane helix</keyword>